<evidence type="ECO:0000256" key="4">
    <source>
        <dbReference type="ARBA" id="ARBA00022692"/>
    </source>
</evidence>
<keyword evidence="9 10" id="KW-1208">Phospholipid metabolism</keyword>
<keyword evidence="4 10" id="KW-0812">Transmembrane</keyword>
<gene>
    <name evidence="11" type="primary">plsY_2</name>
    <name evidence="10" type="synonym">plsY</name>
    <name evidence="11" type="ORF">BN1050_00749</name>
</gene>
<keyword evidence="2 10" id="KW-0444">Lipid biosynthesis</keyword>
<evidence type="ECO:0000256" key="6">
    <source>
        <dbReference type="ARBA" id="ARBA00023098"/>
    </source>
</evidence>
<keyword evidence="8 10" id="KW-0594">Phospholipid biosynthesis</keyword>
<dbReference type="InterPro" id="IPR003811">
    <property type="entry name" value="G3P_acylTferase_PlsY"/>
</dbReference>
<evidence type="ECO:0000256" key="7">
    <source>
        <dbReference type="ARBA" id="ARBA00023136"/>
    </source>
</evidence>
<dbReference type="EC" id="2.3.1.275" evidence="10"/>
<feature type="transmembrane region" description="Helical" evidence="10">
    <location>
        <begin position="159"/>
        <end position="176"/>
    </location>
</feature>
<evidence type="ECO:0000313" key="11">
    <source>
        <dbReference type="EMBL" id="CEA01004.1"/>
    </source>
</evidence>
<dbReference type="AlphaFoldDB" id="A0A078M421"/>
<dbReference type="GO" id="GO:0008654">
    <property type="term" value="P:phospholipid biosynthetic process"/>
    <property type="evidence" value="ECO:0007669"/>
    <property type="project" value="UniProtKB-UniRule"/>
</dbReference>
<dbReference type="PANTHER" id="PTHR30309">
    <property type="entry name" value="INNER MEMBRANE PROTEIN YGIH"/>
    <property type="match status" value="1"/>
</dbReference>
<accession>A0A078M421</accession>
<protein>
    <recommendedName>
        <fullName evidence="10">Glycerol-3-phosphate acyltransferase</fullName>
    </recommendedName>
    <alternativeName>
        <fullName evidence="10">Acyl-PO4 G3P acyltransferase</fullName>
    </alternativeName>
    <alternativeName>
        <fullName evidence="10">Acyl-phosphate--glycerol-3-phosphate acyltransferase</fullName>
    </alternativeName>
    <alternativeName>
        <fullName evidence="10">G3P acyltransferase</fullName>
        <shortName evidence="10">GPAT</shortName>
        <ecNumber evidence="10">2.3.1.275</ecNumber>
    </alternativeName>
    <alternativeName>
        <fullName evidence="10">Lysophosphatidic acid synthase</fullName>
        <shortName evidence="10">LPA synthase</shortName>
    </alternativeName>
</protein>
<reference evidence="11" key="1">
    <citation type="submission" date="2014-07" db="EMBL/GenBank/DDBJ databases">
        <authorList>
            <person name="Urmite Genomes Urmite Genomes"/>
        </authorList>
    </citation>
    <scope>NUCLEOTIDE SEQUENCE</scope>
    <source>
        <strain evidence="11">13S34_air</strain>
    </source>
</reference>
<keyword evidence="3 10" id="KW-0808">Transferase</keyword>
<evidence type="ECO:0000256" key="5">
    <source>
        <dbReference type="ARBA" id="ARBA00022989"/>
    </source>
</evidence>
<keyword evidence="1 10" id="KW-1003">Cell membrane</keyword>
<dbReference type="HOGENOM" id="CLU_081254_7_0_9"/>
<dbReference type="PANTHER" id="PTHR30309:SF0">
    <property type="entry name" value="GLYCEROL-3-PHOSPHATE ACYLTRANSFERASE-RELATED"/>
    <property type="match status" value="1"/>
</dbReference>
<name>A0A078M421_9BACL</name>
<proteinExistence type="inferred from homology"/>
<feature type="transmembrane region" description="Helical" evidence="10">
    <location>
        <begin position="6"/>
        <end position="26"/>
    </location>
</feature>
<comment type="pathway">
    <text evidence="10">Lipid metabolism; phospholipid metabolism.</text>
</comment>
<dbReference type="GO" id="GO:0005886">
    <property type="term" value="C:plasma membrane"/>
    <property type="evidence" value="ECO:0007669"/>
    <property type="project" value="UniProtKB-SubCell"/>
</dbReference>
<dbReference type="GO" id="GO:0043772">
    <property type="term" value="F:acyl-phosphate glycerol-3-phosphate acyltransferase activity"/>
    <property type="evidence" value="ECO:0007669"/>
    <property type="project" value="UniProtKB-UniRule"/>
</dbReference>
<comment type="subcellular location">
    <subcellularLocation>
        <location evidence="10">Cell membrane</location>
        <topology evidence="10">Multi-pass membrane protein</topology>
    </subcellularLocation>
</comment>
<comment type="function">
    <text evidence="10">Catalyzes the transfer of an acyl group from acyl-phosphate (acyl-PO(4)) to glycerol-3-phosphate (G3P) to form lysophosphatidic acid (LPA). This enzyme utilizes acyl-phosphate as fatty acyl donor, but not acyl-CoA or acyl-ACP.</text>
</comment>
<comment type="catalytic activity">
    <reaction evidence="10">
        <text>an acyl phosphate + sn-glycerol 3-phosphate = a 1-acyl-sn-glycero-3-phosphate + phosphate</text>
        <dbReference type="Rhea" id="RHEA:34075"/>
        <dbReference type="ChEBI" id="CHEBI:43474"/>
        <dbReference type="ChEBI" id="CHEBI:57597"/>
        <dbReference type="ChEBI" id="CHEBI:57970"/>
        <dbReference type="ChEBI" id="CHEBI:59918"/>
        <dbReference type="EC" id="2.3.1.275"/>
    </reaction>
</comment>
<evidence type="ECO:0000256" key="1">
    <source>
        <dbReference type="ARBA" id="ARBA00022475"/>
    </source>
</evidence>
<comment type="subunit">
    <text evidence="10">Probably interacts with PlsX.</text>
</comment>
<evidence type="ECO:0000256" key="2">
    <source>
        <dbReference type="ARBA" id="ARBA00022516"/>
    </source>
</evidence>
<keyword evidence="7 10" id="KW-0472">Membrane</keyword>
<comment type="similarity">
    <text evidence="10">Belongs to the PlsY family.</text>
</comment>
<dbReference type="SMART" id="SM01207">
    <property type="entry name" value="G3P_acyltransf"/>
    <property type="match status" value="1"/>
</dbReference>
<dbReference type="HAMAP" id="MF_01043">
    <property type="entry name" value="PlsY"/>
    <property type="match status" value="1"/>
</dbReference>
<dbReference type="EMBL" id="LN483074">
    <property type="protein sequence ID" value="CEA01004.1"/>
    <property type="molecule type" value="Genomic_DNA"/>
</dbReference>
<sequence>MAVIYVLGCYFVGTMLTAEWVSRLLYDGKIRERGSRNPGARNMGRVYGKTAFVLTLLGDASKGIVAISVGRSLGLSEELIIVGLLSAMTGHIAPFYRKFKGGEAVATFIGGITAFNPMLLVVFLSVCTVALLVGSSATVAGWLGFVSIPLASYLLTKELTAAGLLGGAVILLVIAAQRDK</sequence>
<keyword evidence="5 10" id="KW-1133">Transmembrane helix</keyword>
<dbReference type="PATRIC" id="fig|1461583.4.peg.717"/>
<comment type="caution">
    <text evidence="10">Lacks conserved residue(s) required for the propagation of feature annotation.</text>
</comment>
<evidence type="ECO:0000256" key="10">
    <source>
        <dbReference type="HAMAP-Rule" id="MF_01043"/>
    </source>
</evidence>
<evidence type="ECO:0000256" key="3">
    <source>
        <dbReference type="ARBA" id="ARBA00022679"/>
    </source>
</evidence>
<dbReference type="Pfam" id="PF02660">
    <property type="entry name" value="G3P_acyltransf"/>
    <property type="match status" value="1"/>
</dbReference>
<organism evidence="11">
    <name type="scientific">Metalysinibacillus saudimassiliensis</name>
    <dbReference type="NCBI Taxonomy" id="1461583"/>
    <lineage>
        <taxon>Bacteria</taxon>
        <taxon>Bacillati</taxon>
        <taxon>Bacillota</taxon>
        <taxon>Bacilli</taxon>
        <taxon>Bacillales</taxon>
        <taxon>Caryophanaceae</taxon>
        <taxon>Metalysinibacillus</taxon>
    </lineage>
</organism>
<keyword evidence="6 10" id="KW-0443">Lipid metabolism</keyword>
<feature type="transmembrane region" description="Helical" evidence="10">
    <location>
        <begin position="79"/>
        <end position="96"/>
    </location>
</feature>
<keyword evidence="11" id="KW-0012">Acyltransferase</keyword>
<evidence type="ECO:0000256" key="8">
    <source>
        <dbReference type="ARBA" id="ARBA00023209"/>
    </source>
</evidence>
<dbReference type="UniPathway" id="UPA00085"/>
<evidence type="ECO:0000256" key="9">
    <source>
        <dbReference type="ARBA" id="ARBA00023264"/>
    </source>
</evidence>